<dbReference type="InterPro" id="IPR036412">
    <property type="entry name" value="HAD-like_sf"/>
</dbReference>
<dbReference type="PANTHER" id="PTHR10658:SF11">
    <property type="entry name" value="VIBRATOR, ISOFORM B"/>
    <property type="match status" value="1"/>
</dbReference>
<evidence type="ECO:0000313" key="4">
    <source>
        <dbReference type="Proteomes" id="UP000184608"/>
    </source>
</evidence>
<evidence type="ECO:0000259" key="2">
    <source>
        <dbReference type="SMART" id="SM00775"/>
    </source>
</evidence>
<proteinExistence type="predicted"/>
<dbReference type="Proteomes" id="UP000184608">
    <property type="component" value="Unassembled WGS sequence"/>
</dbReference>
<dbReference type="GO" id="GO:0031210">
    <property type="term" value="F:phosphatidylcholine binding"/>
    <property type="evidence" value="ECO:0007669"/>
    <property type="project" value="TreeGrafter"/>
</dbReference>
<dbReference type="GO" id="GO:0008526">
    <property type="term" value="F:phosphatidylinositol transfer activity"/>
    <property type="evidence" value="ECO:0007669"/>
    <property type="project" value="TreeGrafter"/>
</dbReference>
<dbReference type="AlphaFoldDB" id="A0A1M6CYA2"/>
<dbReference type="Pfam" id="PF24694">
    <property type="entry name" value="LNS2_PITM1-3"/>
    <property type="match status" value="1"/>
</dbReference>
<accession>A0A1M6CYA2</accession>
<keyword evidence="1" id="KW-0732">Signal</keyword>
<feature type="chain" id="PRO_5013155560" evidence="1">
    <location>
        <begin position="23"/>
        <end position="327"/>
    </location>
</feature>
<dbReference type="GO" id="GO:0005737">
    <property type="term" value="C:cytoplasm"/>
    <property type="evidence" value="ECO:0007669"/>
    <property type="project" value="TreeGrafter"/>
</dbReference>
<dbReference type="SMART" id="SM00775">
    <property type="entry name" value="LNS2"/>
    <property type="match status" value="1"/>
</dbReference>
<evidence type="ECO:0000313" key="3">
    <source>
        <dbReference type="EMBL" id="SHI65698.1"/>
    </source>
</evidence>
<protein>
    <submittedName>
        <fullName evidence="3">LNS2 (Lipin/Ned1/Smp2)</fullName>
    </submittedName>
</protein>
<keyword evidence="4" id="KW-1185">Reference proteome</keyword>
<name>A0A1M6CYA2_9VIBR</name>
<gene>
    <name evidence="3" type="ORF">VA7868_04090</name>
</gene>
<dbReference type="InterPro" id="IPR001666">
    <property type="entry name" value="PI_transfer"/>
</dbReference>
<dbReference type="Gene3D" id="3.40.50.1000">
    <property type="entry name" value="HAD superfamily/HAD-like"/>
    <property type="match status" value="1"/>
</dbReference>
<organism evidence="3 4">
    <name type="scientific">Vibrio aerogenes CECT 7868</name>
    <dbReference type="NCBI Taxonomy" id="1216006"/>
    <lineage>
        <taxon>Bacteria</taxon>
        <taxon>Pseudomonadati</taxon>
        <taxon>Pseudomonadota</taxon>
        <taxon>Gammaproteobacteria</taxon>
        <taxon>Vibrionales</taxon>
        <taxon>Vibrionaceae</taxon>
        <taxon>Vibrio</taxon>
    </lineage>
</organism>
<dbReference type="STRING" id="1216006.VA7868_04090"/>
<dbReference type="Pfam" id="PF24695">
    <property type="entry name" value="PITM1-3"/>
    <property type="match status" value="1"/>
</dbReference>
<dbReference type="PANTHER" id="PTHR10658">
    <property type="entry name" value="PHOSPHATIDYLINOSITOL TRANSFER PROTEIN"/>
    <property type="match status" value="1"/>
</dbReference>
<dbReference type="EMBL" id="FQXZ01000046">
    <property type="protein sequence ID" value="SHI65698.1"/>
    <property type="molecule type" value="Genomic_DNA"/>
</dbReference>
<dbReference type="InterPro" id="IPR023214">
    <property type="entry name" value="HAD_sf"/>
</dbReference>
<dbReference type="RefSeq" id="WP_073605697.1">
    <property type="nucleotide sequence ID" value="NZ_FQXZ01000046.1"/>
</dbReference>
<reference evidence="3 4" key="1">
    <citation type="submission" date="2016-11" db="EMBL/GenBank/DDBJ databases">
        <authorList>
            <person name="Jaros S."/>
            <person name="Januszkiewicz K."/>
            <person name="Wedrychowicz H."/>
        </authorList>
    </citation>
    <scope>NUCLEOTIDE SEQUENCE [LARGE SCALE GENOMIC DNA]</scope>
    <source>
        <strain evidence="3 4">CECT 7868</strain>
    </source>
</reference>
<sequence>MQRLWLVVVSVCALVVCSSAYSAVCPDLSPVNHSPQEPAPEKVQFDHIKNRLLSKFYTPYHMAHDVLVSEGDTAVMVGKFDYDFALHKDLEDESIHAYIFGTGMSDWEYLGDYTTDSDGKIYVNLGRRPAGDYRVYMVVAGDLSSTTGYLSVVQENEKAVLFDIDGTLTQSDSEAVGDYLGFSKAKAYAGAADMVKAYQAKNYRIIYLTARPYWLAKGSRSWLTAEGLPVFHMHLDANGELLEPTGKADYKAGYIKQLISHGVDIIRVYGNATTDIEAYELAGIPKAETYIIGKHAGESGTQPIPDDYLSHISDVVNSTPNAQCRSL</sequence>
<dbReference type="InterPro" id="IPR031315">
    <property type="entry name" value="LNS2/PITP"/>
</dbReference>
<feature type="domain" description="LNS2/PITP" evidence="2">
    <location>
        <begin position="160"/>
        <end position="301"/>
    </location>
</feature>
<dbReference type="OrthoDB" id="9154097at2"/>
<evidence type="ECO:0000256" key="1">
    <source>
        <dbReference type="SAM" id="SignalP"/>
    </source>
</evidence>
<dbReference type="SUPFAM" id="SSF56784">
    <property type="entry name" value="HAD-like"/>
    <property type="match status" value="1"/>
</dbReference>
<dbReference type="GO" id="GO:0035091">
    <property type="term" value="F:phosphatidylinositol binding"/>
    <property type="evidence" value="ECO:0007669"/>
    <property type="project" value="TreeGrafter"/>
</dbReference>
<feature type="signal peptide" evidence="1">
    <location>
        <begin position="1"/>
        <end position="22"/>
    </location>
</feature>
<dbReference type="GO" id="GO:0008525">
    <property type="term" value="F:phosphatidylcholine transporter activity"/>
    <property type="evidence" value="ECO:0007669"/>
    <property type="project" value="TreeGrafter"/>
</dbReference>